<keyword evidence="1" id="KW-0808">Transferase</keyword>
<evidence type="ECO:0000313" key="2">
    <source>
        <dbReference type="Proteomes" id="UP001164539"/>
    </source>
</evidence>
<keyword evidence="2" id="KW-1185">Reference proteome</keyword>
<dbReference type="EMBL" id="CM051402">
    <property type="protein sequence ID" value="KAJ4710774.1"/>
    <property type="molecule type" value="Genomic_DNA"/>
</dbReference>
<name>A0ACC1XJE1_MELAZ</name>
<comment type="caution">
    <text evidence="1">The sequence shown here is derived from an EMBL/GenBank/DDBJ whole genome shotgun (WGS) entry which is preliminary data.</text>
</comment>
<dbReference type="Proteomes" id="UP001164539">
    <property type="component" value="Chromosome 9"/>
</dbReference>
<accession>A0ACC1XJE1</accession>
<organism evidence="1 2">
    <name type="scientific">Melia azedarach</name>
    <name type="common">Chinaberry tree</name>
    <dbReference type="NCBI Taxonomy" id="155640"/>
    <lineage>
        <taxon>Eukaryota</taxon>
        <taxon>Viridiplantae</taxon>
        <taxon>Streptophyta</taxon>
        <taxon>Embryophyta</taxon>
        <taxon>Tracheophyta</taxon>
        <taxon>Spermatophyta</taxon>
        <taxon>Magnoliopsida</taxon>
        <taxon>eudicotyledons</taxon>
        <taxon>Gunneridae</taxon>
        <taxon>Pentapetalae</taxon>
        <taxon>rosids</taxon>
        <taxon>malvids</taxon>
        <taxon>Sapindales</taxon>
        <taxon>Meliaceae</taxon>
        <taxon>Melia</taxon>
    </lineage>
</organism>
<gene>
    <name evidence="1" type="ORF">OWV82_016910</name>
</gene>
<evidence type="ECO:0000313" key="1">
    <source>
        <dbReference type="EMBL" id="KAJ4710774.1"/>
    </source>
</evidence>
<protein>
    <submittedName>
        <fullName evidence="1">S-adenosyl-L-methionine-dependent methyltransferases superfamily protein</fullName>
    </submittedName>
</protein>
<keyword evidence="1" id="KW-0489">Methyltransferase</keyword>
<proteinExistence type="predicted"/>
<reference evidence="1 2" key="1">
    <citation type="journal article" date="2023" name="Science">
        <title>Complex scaffold remodeling in plant triterpene biosynthesis.</title>
        <authorList>
            <person name="De La Pena R."/>
            <person name="Hodgson H."/>
            <person name="Liu J.C."/>
            <person name="Stephenson M.J."/>
            <person name="Martin A.C."/>
            <person name="Owen C."/>
            <person name="Harkess A."/>
            <person name="Leebens-Mack J."/>
            <person name="Jimenez L.E."/>
            <person name="Osbourn A."/>
            <person name="Sattely E.S."/>
        </authorList>
    </citation>
    <scope>NUCLEOTIDE SEQUENCE [LARGE SCALE GENOMIC DNA]</scope>
    <source>
        <strain evidence="2">cv. JPN11</strain>
        <tissue evidence="1">Leaf</tissue>
    </source>
</reference>
<sequence>MSRLTEQCLVRPPKDYKIPLRWPAGRDVIWSANVKITKDQFLSSGSMTKRLMLLEENQIAFQSEDGLIFDGVKDYSRQVAEMIGLGSDSEFPQAGVRSILDIGCGFGSFGAHLVSLKLMAVCVAAYEATGSQVQLALERGLPAMIGNFISRQLPYPSLSFDMVHCAQCGIIWDEKDGMFLIEVDRLLKPGGYFVLTSPASKPRGSSSSLKKKSVLKPIEELSEKICWSLIAQQDETFIWQKTVDAHCYASRKDGIPLCKGHDAVTYYQPLVSCISGTTSKRWISIQNRSSSSQLSPAELEVHGVQPEEFSEDLQVWRSALRNYWSLLTPLIFSDHPKRPGDEDPLPPFNMIRNVMDMNAHYGGLNAAFLEEKKSVWVMNIVPVNAQNTLPLILDQGFAGVLHDWCEPFPTYPRTYDMLHANGLLSHLSTERCDLMDLFLEMDRILRPEGWVVLSDKLGAIEMARTLVTQIRWEARVIDLQNGSDQRLLVCQKPFMKK</sequence>